<dbReference type="KEGG" id="cser:CCO03_02920"/>
<proteinExistence type="predicted"/>
<dbReference type="PROSITE" id="PS51257">
    <property type="entry name" value="PROKAR_LIPOPROTEIN"/>
    <property type="match status" value="1"/>
</dbReference>
<evidence type="ECO:0000313" key="4">
    <source>
        <dbReference type="Proteomes" id="UP000196138"/>
    </source>
</evidence>
<feature type="signal peptide" evidence="2">
    <location>
        <begin position="1"/>
        <end position="23"/>
    </location>
</feature>
<keyword evidence="4" id="KW-1185">Reference proteome</keyword>
<keyword evidence="1" id="KW-1133">Transmembrane helix</keyword>
<dbReference type="Proteomes" id="UP000196138">
    <property type="component" value="Chromosome"/>
</dbReference>
<dbReference type="AlphaFoldDB" id="A0A1Y0EJG7"/>
<name>A0A1Y0EJG7_9BURK</name>
<evidence type="ECO:0000313" key="3">
    <source>
        <dbReference type="EMBL" id="ARU03775.1"/>
    </source>
</evidence>
<evidence type="ECO:0000256" key="1">
    <source>
        <dbReference type="SAM" id="Phobius"/>
    </source>
</evidence>
<sequence length="669" mass="69709">MTIILRCLAHLLVWACACNMAWATHGRSMDLHWSVPDAADPLTVQFELSYVVRASFYGPNPPATLTHSLAFATDAGAGLGSRPITVRRVGQGMDATGADGRYLVYRGTVTYRFSAMGIYTARFSHCCRPSNLANGNNDKDQQVIARVVLDNAQRSGPLMAVPPVINLTAGALNTLSFPMLDPDGDATQCRFATPQEAGDGSIVTQPRLGSQWMTLTNSDNTCTLTWDLRGVVGNSFHALPLVLESTHNGQVSAAAVDRYVIVTDRHFPICTGGGQIALQPNQVFATRFEASGNSDLVFSTIGAPASGSFSPAVGSTGSSPMAVDFGWTPTTADAGNNFIFQAVFRDATNIEGYCNYVINVDTRNPDVSVQPVADVLIGRSTVIQGQAGNVAANQPVDLTLTDSQGQVVPLSALVQADGRWQVTAPGTLAPGVVTVQVRLRHFNVLPASTQFEVLVPAIQMDPIADVVLGSAVALHGTVTPAFDGTMVLTFTDSAGQTHTLTTPLSNGAWQASGPAQLPGGPVSVRATVQGMAAVPAAQGSFEVRVPMLSLNPVADVDAGVAPQLSGSSTEVLSGTVDVQLTDARGQTRTVSVPLQGGVWSLVGPTDLPVGPVDVQVSLQGMAGVVPATGQFRVLAIAAPAPVPVNAGWALGLLGAVLAAWGARRRPIHA</sequence>
<reference evidence="3 4" key="1">
    <citation type="submission" date="2017-05" db="EMBL/GenBank/DDBJ databases">
        <authorList>
            <person name="Song R."/>
            <person name="Chenine A.L."/>
            <person name="Ruprecht R.M."/>
        </authorList>
    </citation>
    <scope>NUCLEOTIDE SEQUENCE [LARGE SCALE GENOMIC DNA]</scope>
    <source>
        <strain evidence="3 4">DSM 26136</strain>
    </source>
</reference>
<protein>
    <recommendedName>
        <fullName evidence="5">Bacterial Ig-like domain-containing protein</fullName>
    </recommendedName>
</protein>
<feature type="chain" id="PRO_5013390427" description="Bacterial Ig-like domain-containing protein" evidence="2">
    <location>
        <begin position="24"/>
        <end position="669"/>
    </location>
</feature>
<gene>
    <name evidence="3" type="ORF">CCO03_02920</name>
</gene>
<feature type="transmembrane region" description="Helical" evidence="1">
    <location>
        <begin position="642"/>
        <end position="662"/>
    </location>
</feature>
<organism evidence="3 4">
    <name type="scientific">Comamonas serinivorans</name>
    <dbReference type="NCBI Taxonomy" id="1082851"/>
    <lineage>
        <taxon>Bacteria</taxon>
        <taxon>Pseudomonadati</taxon>
        <taxon>Pseudomonadota</taxon>
        <taxon>Betaproteobacteria</taxon>
        <taxon>Burkholderiales</taxon>
        <taxon>Comamonadaceae</taxon>
        <taxon>Comamonas</taxon>
    </lineage>
</organism>
<evidence type="ECO:0000256" key="2">
    <source>
        <dbReference type="SAM" id="SignalP"/>
    </source>
</evidence>
<keyword evidence="1" id="KW-0812">Transmembrane</keyword>
<accession>A0A1Y0EJG7</accession>
<keyword evidence="1" id="KW-0472">Membrane</keyword>
<evidence type="ECO:0008006" key="5">
    <source>
        <dbReference type="Google" id="ProtNLM"/>
    </source>
</evidence>
<keyword evidence="2" id="KW-0732">Signal</keyword>
<dbReference type="EMBL" id="CP021455">
    <property type="protein sequence ID" value="ARU03775.1"/>
    <property type="molecule type" value="Genomic_DNA"/>
</dbReference>